<dbReference type="InParanoid" id="T1G276"/>
<dbReference type="KEGG" id="hro:HELRODRAFT_75623"/>
<reference evidence="4" key="3">
    <citation type="submission" date="2015-06" db="UniProtKB">
        <authorList>
            <consortium name="EnsemblMetazoa"/>
        </authorList>
    </citation>
    <scope>IDENTIFICATION</scope>
</reference>
<feature type="domain" description="K Homology" evidence="2">
    <location>
        <begin position="20"/>
        <end position="88"/>
    </location>
</feature>
<dbReference type="EnsemblMetazoa" id="HelroT75623">
    <property type="protein sequence ID" value="HelroP75623"/>
    <property type="gene ID" value="HelroG75623"/>
</dbReference>
<dbReference type="CDD" id="cd22419">
    <property type="entry name" value="KH-I_ASCC1"/>
    <property type="match status" value="1"/>
</dbReference>
<dbReference type="GO" id="GO:0003723">
    <property type="term" value="F:RNA binding"/>
    <property type="evidence" value="ECO:0007669"/>
    <property type="project" value="UniProtKB-UniRule"/>
</dbReference>
<reference evidence="5" key="1">
    <citation type="submission" date="2012-12" db="EMBL/GenBank/DDBJ databases">
        <authorList>
            <person name="Hellsten U."/>
            <person name="Grimwood J."/>
            <person name="Chapman J.A."/>
            <person name="Shapiro H."/>
            <person name="Aerts A."/>
            <person name="Otillar R.P."/>
            <person name="Terry A.Y."/>
            <person name="Boore J.L."/>
            <person name="Simakov O."/>
            <person name="Marletaz F."/>
            <person name="Cho S.-J."/>
            <person name="Edsinger-Gonzales E."/>
            <person name="Havlak P."/>
            <person name="Kuo D.-H."/>
            <person name="Larsson T."/>
            <person name="Lv J."/>
            <person name="Arendt D."/>
            <person name="Savage R."/>
            <person name="Osoegawa K."/>
            <person name="de Jong P."/>
            <person name="Lindberg D.R."/>
            <person name="Seaver E.C."/>
            <person name="Weisblat D.A."/>
            <person name="Putnam N.H."/>
            <person name="Grigoriev I.V."/>
            <person name="Rokhsar D.S."/>
        </authorList>
    </citation>
    <scope>NUCLEOTIDE SEQUENCE</scope>
</reference>
<accession>T1G276</accession>
<dbReference type="Pfam" id="PF10469">
    <property type="entry name" value="AKAP7_NLS"/>
    <property type="match status" value="1"/>
</dbReference>
<dbReference type="HOGENOM" id="CLU_044606_0_0_1"/>
<dbReference type="RefSeq" id="XP_009013911.1">
    <property type="nucleotide sequence ID" value="XM_009015663.1"/>
</dbReference>
<dbReference type="Pfam" id="PF00013">
    <property type="entry name" value="KH_1"/>
    <property type="match status" value="1"/>
</dbReference>
<dbReference type="PANTHER" id="PTHR13360">
    <property type="entry name" value="ACTIVATING SIGNAL COINTEGRATOR 1 COMPLEX SUBUNIT 1"/>
    <property type="match status" value="1"/>
</dbReference>
<dbReference type="FunCoup" id="T1G276">
    <property type="interactions" value="1187"/>
</dbReference>
<dbReference type="InterPro" id="IPR004088">
    <property type="entry name" value="KH_dom_type_1"/>
</dbReference>
<dbReference type="GeneID" id="20215174"/>
<dbReference type="Proteomes" id="UP000015101">
    <property type="component" value="Unassembled WGS sequence"/>
</dbReference>
<evidence type="ECO:0000256" key="1">
    <source>
        <dbReference type="PROSITE-ProRule" id="PRU00117"/>
    </source>
</evidence>
<dbReference type="GO" id="GO:0005634">
    <property type="term" value="C:nucleus"/>
    <property type="evidence" value="ECO:0000318"/>
    <property type="project" value="GO_Central"/>
</dbReference>
<proteinExistence type="predicted"/>
<dbReference type="PANTHER" id="PTHR13360:SF1">
    <property type="entry name" value="ACTIVATING SIGNAL COINTEGRATOR 1 COMPLEX SUBUNIT 1"/>
    <property type="match status" value="1"/>
</dbReference>
<dbReference type="InterPro" id="IPR009210">
    <property type="entry name" value="ASCC1"/>
</dbReference>
<reference evidence="3 5" key="2">
    <citation type="journal article" date="2013" name="Nature">
        <title>Insights into bilaterian evolution from three spiralian genomes.</title>
        <authorList>
            <person name="Simakov O."/>
            <person name="Marletaz F."/>
            <person name="Cho S.J."/>
            <person name="Edsinger-Gonzales E."/>
            <person name="Havlak P."/>
            <person name="Hellsten U."/>
            <person name="Kuo D.H."/>
            <person name="Larsson T."/>
            <person name="Lv J."/>
            <person name="Arendt D."/>
            <person name="Savage R."/>
            <person name="Osoegawa K."/>
            <person name="de Jong P."/>
            <person name="Grimwood J."/>
            <person name="Chapman J.A."/>
            <person name="Shapiro H."/>
            <person name="Aerts A."/>
            <person name="Otillar R.P."/>
            <person name="Terry A.Y."/>
            <person name="Boore J.L."/>
            <person name="Grigoriev I.V."/>
            <person name="Lindberg D.R."/>
            <person name="Seaver E.C."/>
            <person name="Weisblat D.A."/>
            <person name="Putnam N.H."/>
            <person name="Rokhsar D.S."/>
        </authorList>
    </citation>
    <scope>NUCLEOTIDE SEQUENCE</scope>
</reference>
<evidence type="ECO:0000259" key="2">
    <source>
        <dbReference type="SMART" id="SM00322"/>
    </source>
</evidence>
<sequence>MYDDERCDSCDFPIEDINSKSFRAKLEIPSLCFRHIVGHKGETRRKIEEATNVKIKLPPIGQEGSVVITGQDKNNIASACTRVMLIVEAERKKQPFSHFVSFSVATNEIINNFLSFKEGVLKDCDAKGIDETIFQNPSKLHMTLGVMVLLDSKEVERTEQVIRGCREELKKSGLLDKPLSIKLKGLEYMNDDPYSIDVLYAKSRRRDSEGSRLQHISDSITNPLISAGLMTKQYDHVKLHVTLMNTAFRKENVCFNSSSSSGRDGFKGRECFDGTKIFEKFRDFYFGSLDLDRVHISRRFSTDNKTGYYTDDGLVMLLG</sequence>
<keyword evidence="1" id="KW-0694">RNA-binding</keyword>
<dbReference type="STRING" id="6412.T1G276"/>
<dbReference type="InterPro" id="IPR004087">
    <property type="entry name" value="KH_dom"/>
</dbReference>
<dbReference type="InterPro" id="IPR019510">
    <property type="entry name" value="AKAP7-like_phosphoesterase"/>
</dbReference>
<dbReference type="eggNOG" id="KOG2814">
    <property type="taxonomic scope" value="Eukaryota"/>
</dbReference>
<organism evidence="4 5">
    <name type="scientific">Helobdella robusta</name>
    <name type="common">Californian leech</name>
    <dbReference type="NCBI Taxonomy" id="6412"/>
    <lineage>
        <taxon>Eukaryota</taxon>
        <taxon>Metazoa</taxon>
        <taxon>Spiralia</taxon>
        <taxon>Lophotrochozoa</taxon>
        <taxon>Annelida</taxon>
        <taxon>Clitellata</taxon>
        <taxon>Hirudinea</taxon>
        <taxon>Rhynchobdellida</taxon>
        <taxon>Glossiphoniidae</taxon>
        <taxon>Helobdella</taxon>
    </lineage>
</organism>
<dbReference type="EMBL" id="KB096134">
    <property type="protein sequence ID" value="ESO08122.1"/>
    <property type="molecule type" value="Genomic_DNA"/>
</dbReference>
<keyword evidence="5" id="KW-1185">Reference proteome</keyword>
<dbReference type="Gene3D" id="3.90.1140.10">
    <property type="entry name" value="Cyclic phosphodiesterase"/>
    <property type="match status" value="1"/>
</dbReference>
<dbReference type="OMA" id="CLAHFQT"/>
<dbReference type="OrthoDB" id="277832at2759"/>
<evidence type="ECO:0000313" key="3">
    <source>
        <dbReference type="EMBL" id="ESO08122.1"/>
    </source>
</evidence>
<gene>
    <name evidence="4" type="primary">20215174</name>
    <name evidence="3" type="ORF">HELRODRAFT_75623</name>
</gene>
<dbReference type="AlphaFoldDB" id="T1G276"/>
<dbReference type="GO" id="GO:0006355">
    <property type="term" value="P:regulation of DNA-templated transcription"/>
    <property type="evidence" value="ECO:0000318"/>
    <property type="project" value="GO_Central"/>
</dbReference>
<dbReference type="GO" id="GO:0006307">
    <property type="term" value="P:DNA alkylation repair"/>
    <property type="evidence" value="ECO:0007669"/>
    <property type="project" value="InterPro"/>
</dbReference>
<dbReference type="Gene3D" id="3.30.1370.10">
    <property type="entry name" value="K Homology domain, type 1"/>
    <property type="match status" value="1"/>
</dbReference>
<dbReference type="SMART" id="SM00322">
    <property type="entry name" value="KH"/>
    <property type="match status" value="1"/>
</dbReference>
<evidence type="ECO:0000313" key="4">
    <source>
        <dbReference type="EnsemblMetazoa" id="HelroP75623"/>
    </source>
</evidence>
<evidence type="ECO:0000313" key="5">
    <source>
        <dbReference type="Proteomes" id="UP000015101"/>
    </source>
</evidence>
<dbReference type="EMBL" id="AMQM01003405">
    <property type="status" value="NOT_ANNOTATED_CDS"/>
    <property type="molecule type" value="Genomic_DNA"/>
</dbReference>
<dbReference type="SUPFAM" id="SSF54791">
    <property type="entry name" value="Eukaryotic type KH-domain (KH-domain type I)"/>
    <property type="match status" value="1"/>
</dbReference>
<dbReference type="CTD" id="20215174"/>
<dbReference type="PIRSF" id="PIRSF027019">
    <property type="entry name" value="Euk_LigT"/>
    <property type="match status" value="1"/>
</dbReference>
<name>T1G276_HELRO</name>
<dbReference type="PROSITE" id="PS50084">
    <property type="entry name" value="KH_TYPE_1"/>
    <property type="match status" value="1"/>
</dbReference>
<dbReference type="InterPro" id="IPR036612">
    <property type="entry name" value="KH_dom_type_1_sf"/>
</dbReference>
<protein>
    <recommendedName>
        <fullName evidence="2">K Homology domain-containing protein</fullName>
    </recommendedName>
</protein>
<dbReference type="InterPro" id="IPR047538">
    <property type="entry name" value="KH-I_ASCC1"/>
</dbReference>